<feature type="region of interest" description="Disordered" evidence="1">
    <location>
        <begin position="60"/>
        <end position="81"/>
    </location>
</feature>
<sequence length="318" mass="32590">MSRSPKKARRARRFPLWGAVAVIAILSAAALALSYLALTGVGSGEHEGLPVRSEIPISQEAAAPPTEAEPEVAEDEPEGPTSQRMLAIVGSTAMRADSGTCETPGTAEISVDAGQSWSESASLAGAGATQILRLLPTDPSLVQVVALDANCEPQVYRSADLGTTWEGPLPVVGTWYLDPSTPTQVGAPDGPLSLPCEGAELAAAGDRAAVRCADGSVVTTIDRGITWSEAAGVTDALAINYSPDSYVVAQTGGQACEGVRLTALGGATSPVLDGCFETTLTADASNPENIAIAQSGTSTLLWVEDDVVISTDGGRMWL</sequence>
<evidence type="ECO:0000313" key="2">
    <source>
        <dbReference type="EMBL" id="QGU05151.1"/>
    </source>
</evidence>
<feature type="compositionally biased region" description="Acidic residues" evidence="1">
    <location>
        <begin position="68"/>
        <end position="78"/>
    </location>
</feature>
<reference evidence="2 3" key="1">
    <citation type="journal article" date="2021" name="Int. J. Syst. Evol. Microbiol.">
        <title>Classification of three corynebacterial strains isolated from a small paddock in North Rhine-Westphalia: proposal of &lt;i&gt;Corynebacterium kalinowskii&lt;/i&gt; sp. nov., &lt;i&gt;Corynebacterium comes&lt;/i&gt; sp. nov. and &lt;i&gt;Corynebacterium occultum&lt;/i&gt; sp. nov.</title>
        <authorList>
            <person name="Schaffert L."/>
            <person name="Ruwe M."/>
            <person name="Milse J."/>
            <person name="Hanuschka K."/>
            <person name="Ortseifen V."/>
            <person name="Droste J."/>
            <person name="Brandt D."/>
            <person name="Schl L."/>
            <person name="Kutter Y."/>
            <person name="Vinke S."/>
            <person name="Vieh P."/>
            <person name="Jacob L."/>
            <person name="L N.C."/>
            <person name="Schulte-Berndt E."/>
            <person name="Hain C."/>
            <person name="Linder M."/>
            <person name="Schmidt P."/>
            <person name="Wollenschl L."/>
            <person name="Luttermann T."/>
            <person name="Thieme E."/>
            <person name="Hassa J."/>
            <person name="Haak M."/>
            <person name="Wittchen M."/>
            <person name="Mentz A."/>
            <person name="Persicke M."/>
            <person name="Busche T."/>
            <person name="R C."/>
        </authorList>
    </citation>
    <scope>NUCLEOTIDE SEQUENCE [LARGE SCALE GENOMIC DNA]</scope>
    <source>
        <strain evidence="2 3">2019</strain>
    </source>
</reference>
<evidence type="ECO:0000256" key="1">
    <source>
        <dbReference type="SAM" id="MobiDB-lite"/>
    </source>
</evidence>
<keyword evidence="3" id="KW-1185">Reference proteome</keyword>
<evidence type="ECO:0000313" key="3">
    <source>
        <dbReference type="Proteomes" id="UP000425178"/>
    </source>
</evidence>
<gene>
    <name evidence="2" type="ORF">CETAM_09510</name>
</gene>
<dbReference type="InterPro" id="IPR015943">
    <property type="entry name" value="WD40/YVTN_repeat-like_dom_sf"/>
</dbReference>
<dbReference type="Proteomes" id="UP000425178">
    <property type="component" value="Chromosome"/>
</dbReference>
<accession>A0A6B8VYA9</accession>
<dbReference type="EMBL" id="CP046453">
    <property type="protein sequence ID" value="QGU05151.1"/>
    <property type="molecule type" value="Genomic_DNA"/>
</dbReference>
<organism evidence="2 3">
    <name type="scientific">Corynebacterium comes</name>
    <dbReference type="NCBI Taxonomy" id="2675218"/>
    <lineage>
        <taxon>Bacteria</taxon>
        <taxon>Bacillati</taxon>
        <taxon>Actinomycetota</taxon>
        <taxon>Actinomycetes</taxon>
        <taxon>Mycobacteriales</taxon>
        <taxon>Corynebacteriaceae</taxon>
        <taxon>Corynebacterium</taxon>
    </lineage>
</organism>
<dbReference type="SUPFAM" id="SSF110296">
    <property type="entry name" value="Oligoxyloglucan reducing end-specific cellobiohydrolase"/>
    <property type="match status" value="1"/>
</dbReference>
<proteinExistence type="predicted"/>
<protein>
    <submittedName>
        <fullName evidence="2">BNR/Asp-box repeat protein</fullName>
    </submittedName>
</protein>
<name>A0A6B8VYA9_9CORY</name>
<dbReference type="AlphaFoldDB" id="A0A6B8VYA9"/>
<dbReference type="KEGG" id="ccoe:CETAM_09510"/>
<dbReference type="Gene3D" id="2.130.10.10">
    <property type="entry name" value="YVTN repeat-like/Quinoprotein amine dehydrogenase"/>
    <property type="match status" value="1"/>
</dbReference>